<comment type="caution">
    <text evidence="1">The sequence shown here is derived from an EMBL/GenBank/DDBJ whole genome shotgun (WGS) entry which is preliminary data.</text>
</comment>
<evidence type="ECO:0000313" key="1">
    <source>
        <dbReference type="EMBL" id="KAL1516470.1"/>
    </source>
</evidence>
<evidence type="ECO:0000313" key="2">
    <source>
        <dbReference type="Proteomes" id="UP001566132"/>
    </source>
</evidence>
<name>A0ABD1FBR3_HYPHA</name>
<keyword evidence="2" id="KW-1185">Reference proteome</keyword>
<proteinExistence type="predicted"/>
<protein>
    <submittedName>
        <fullName evidence="1">Uncharacterized protein</fullName>
    </submittedName>
</protein>
<reference evidence="1 2" key="1">
    <citation type="submission" date="2024-05" db="EMBL/GenBank/DDBJ databases">
        <title>Genetic variation in Jamaican populations of the coffee berry borer (Hypothenemus hampei).</title>
        <authorList>
            <person name="Errbii M."/>
            <person name="Myrie A."/>
        </authorList>
    </citation>
    <scope>NUCLEOTIDE SEQUENCE [LARGE SCALE GENOMIC DNA]</scope>
    <source>
        <strain evidence="1">JA-Hopewell-2020-01-JO</strain>
        <tissue evidence="1">Whole body</tissue>
    </source>
</reference>
<sequence>MKFVVVDVQGYVINSTFTVKELAIYDGKYLKSFLFKPTLKYSSLYTADRKTYHNIHGISYSAGNVEYSEINNILENNLSSFDIIFVKGQVKVDVLRKYFAEWTHIVNLENSVSSQVPQLEPTKENCDNHKLKYSNCSIRNVYVVSDYIYKKLIE</sequence>
<dbReference type="EMBL" id="JBDJPC010000001">
    <property type="protein sequence ID" value="KAL1516470.1"/>
    <property type="molecule type" value="Genomic_DNA"/>
</dbReference>
<gene>
    <name evidence="1" type="ORF">ABEB36_000379</name>
</gene>
<accession>A0ABD1FBR3</accession>
<dbReference type="Proteomes" id="UP001566132">
    <property type="component" value="Unassembled WGS sequence"/>
</dbReference>
<organism evidence="1 2">
    <name type="scientific">Hypothenemus hampei</name>
    <name type="common">Coffee berry borer</name>
    <dbReference type="NCBI Taxonomy" id="57062"/>
    <lineage>
        <taxon>Eukaryota</taxon>
        <taxon>Metazoa</taxon>
        <taxon>Ecdysozoa</taxon>
        <taxon>Arthropoda</taxon>
        <taxon>Hexapoda</taxon>
        <taxon>Insecta</taxon>
        <taxon>Pterygota</taxon>
        <taxon>Neoptera</taxon>
        <taxon>Endopterygota</taxon>
        <taxon>Coleoptera</taxon>
        <taxon>Polyphaga</taxon>
        <taxon>Cucujiformia</taxon>
        <taxon>Curculionidae</taxon>
        <taxon>Scolytinae</taxon>
        <taxon>Hypothenemus</taxon>
    </lineage>
</organism>
<dbReference type="AlphaFoldDB" id="A0ABD1FBR3"/>